<dbReference type="Proteomes" id="UP000824089">
    <property type="component" value="Unassembled WGS sequence"/>
</dbReference>
<dbReference type="SMART" id="SM00530">
    <property type="entry name" value="HTH_XRE"/>
    <property type="match status" value="1"/>
</dbReference>
<proteinExistence type="predicted"/>
<dbReference type="GO" id="GO:0003677">
    <property type="term" value="F:DNA binding"/>
    <property type="evidence" value="ECO:0007669"/>
    <property type="project" value="UniProtKB-KW"/>
</dbReference>
<accession>A0A9D1I8V8</accession>
<dbReference type="PROSITE" id="PS50943">
    <property type="entry name" value="HTH_CROC1"/>
    <property type="match status" value="1"/>
</dbReference>
<dbReference type="CDD" id="cd00093">
    <property type="entry name" value="HTH_XRE"/>
    <property type="match status" value="1"/>
</dbReference>
<dbReference type="InterPro" id="IPR010982">
    <property type="entry name" value="Lambda_DNA-bd_dom_sf"/>
</dbReference>
<dbReference type="EMBL" id="DVMM01000193">
    <property type="protein sequence ID" value="HIU30364.1"/>
    <property type="molecule type" value="Genomic_DNA"/>
</dbReference>
<reference evidence="3" key="1">
    <citation type="submission" date="2020-10" db="EMBL/GenBank/DDBJ databases">
        <authorList>
            <person name="Gilroy R."/>
        </authorList>
    </citation>
    <scope>NUCLEOTIDE SEQUENCE</scope>
    <source>
        <strain evidence="3">CHK195-4489</strain>
    </source>
</reference>
<dbReference type="Pfam" id="PF01381">
    <property type="entry name" value="HTH_3"/>
    <property type="match status" value="1"/>
</dbReference>
<name>A0A9D1I8V8_9CLOT</name>
<comment type="caution">
    <text evidence="3">The sequence shown here is derived from an EMBL/GenBank/DDBJ whole genome shotgun (WGS) entry which is preliminary data.</text>
</comment>
<protein>
    <submittedName>
        <fullName evidence="3">Helix-turn-helix domain-containing protein</fullName>
    </submittedName>
</protein>
<gene>
    <name evidence="3" type="ORF">IAD50_08735</name>
</gene>
<feature type="domain" description="HTH cro/C1-type" evidence="2">
    <location>
        <begin position="8"/>
        <end position="62"/>
    </location>
</feature>
<dbReference type="PANTHER" id="PTHR46558:SF11">
    <property type="entry name" value="HTH-TYPE TRANSCRIPTIONAL REGULATOR XRE"/>
    <property type="match status" value="1"/>
</dbReference>
<organism evidence="3 4">
    <name type="scientific">Candidatus Egerieisoma faecipullorum</name>
    <dbReference type="NCBI Taxonomy" id="2840963"/>
    <lineage>
        <taxon>Bacteria</taxon>
        <taxon>Bacillati</taxon>
        <taxon>Bacillota</taxon>
        <taxon>Clostridia</taxon>
        <taxon>Eubacteriales</taxon>
        <taxon>Clostridiaceae</taxon>
        <taxon>Clostridiaceae incertae sedis</taxon>
        <taxon>Candidatus Egerieisoma</taxon>
    </lineage>
</organism>
<dbReference type="AlphaFoldDB" id="A0A9D1I8V8"/>
<evidence type="ECO:0000313" key="4">
    <source>
        <dbReference type="Proteomes" id="UP000824089"/>
    </source>
</evidence>
<reference evidence="3" key="2">
    <citation type="journal article" date="2021" name="PeerJ">
        <title>Extensive microbial diversity within the chicken gut microbiome revealed by metagenomics and culture.</title>
        <authorList>
            <person name="Gilroy R."/>
            <person name="Ravi A."/>
            <person name="Getino M."/>
            <person name="Pursley I."/>
            <person name="Horton D.L."/>
            <person name="Alikhan N.F."/>
            <person name="Baker D."/>
            <person name="Gharbi K."/>
            <person name="Hall N."/>
            <person name="Watson M."/>
            <person name="Adriaenssens E.M."/>
            <person name="Foster-Nyarko E."/>
            <person name="Jarju S."/>
            <person name="Secka A."/>
            <person name="Antonio M."/>
            <person name="Oren A."/>
            <person name="Chaudhuri R.R."/>
            <person name="La Ragione R."/>
            <person name="Hildebrand F."/>
            <person name="Pallen M.J."/>
        </authorList>
    </citation>
    <scope>NUCLEOTIDE SEQUENCE</scope>
    <source>
        <strain evidence="3">CHK195-4489</strain>
    </source>
</reference>
<sequence length="119" mass="13495">MYDMGKVIKEQRMLRKMTQEQVAYALNVSAVTVGRWENNYKTPSLEHMVGLAVLFGVSLNTIAGLREEAVLSIDRLSESQRQLMIDIAHELSNPEKSKGLSRAKKDIICRLLDEFLKGE</sequence>
<evidence type="ECO:0000313" key="3">
    <source>
        <dbReference type="EMBL" id="HIU30364.1"/>
    </source>
</evidence>
<dbReference type="InterPro" id="IPR001387">
    <property type="entry name" value="Cro/C1-type_HTH"/>
</dbReference>
<dbReference type="PANTHER" id="PTHR46558">
    <property type="entry name" value="TRACRIPTIONAL REGULATORY PROTEIN-RELATED-RELATED"/>
    <property type="match status" value="1"/>
</dbReference>
<evidence type="ECO:0000259" key="2">
    <source>
        <dbReference type="PROSITE" id="PS50943"/>
    </source>
</evidence>
<keyword evidence="1" id="KW-0238">DNA-binding</keyword>
<dbReference type="Gene3D" id="1.10.260.40">
    <property type="entry name" value="lambda repressor-like DNA-binding domains"/>
    <property type="match status" value="1"/>
</dbReference>
<evidence type="ECO:0000256" key="1">
    <source>
        <dbReference type="ARBA" id="ARBA00023125"/>
    </source>
</evidence>
<dbReference type="SUPFAM" id="SSF47413">
    <property type="entry name" value="lambda repressor-like DNA-binding domains"/>
    <property type="match status" value="1"/>
</dbReference>